<organism evidence="1 2">
    <name type="scientific">Bacillus salitolerans</name>
    <dbReference type="NCBI Taxonomy" id="1437434"/>
    <lineage>
        <taxon>Bacteria</taxon>
        <taxon>Bacillati</taxon>
        <taxon>Bacillota</taxon>
        <taxon>Bacilli</taxon>
        <taxon>Bacillales</taxon>
        <taxon>Bacillaceae</taxon>
        <taxon>Bacillus</taxon>
    </lineage>
</organism>
<comment type="caution">
    <text evidence="1">The sequence shown here is derived from an EMBL/GenBank/DDBJ whole genome shotgun (WGS) entry which is preliminary data.</text>
</comment>
<evidence type="ECO:0000313" key="1">
    <source>
        <dbReference type="EMBL" id="MFD1736122.1"/>
    </source>
</evidence>
<proteinExistence type="predicted"/>
<reference evidence="2" key="1">
    <citation type="journal article" date="2019" name="Int. J. Syst. Evol. Microbiol.">
        <title>The Global Catalogue of Microorganisms (GCM) 10K type strain sequencing project: providing services to taxonomists for standard genome sequencing and annotation.</title>
        <authorList>
            <consortium name="The Broad Institute Genomics Platform"/>
            <consortium name="The Broad Institute Genome Sequencing Center for Infectious Disease"/>
            <person name="Wu L."/>
            <person name="Ma J."/>
        </authorList>
    </citation>
    <scope>NUCLEOTIDE SEQUENCE [LARGE SCALE GENOMIC DNA]</scope>
    <source>
        <strain evidence="2">CCUG 49339</strain>
    </source>
</reference>
<protein>
    <submittedName>
        <fullName evidence="1">Uncharacterized protein</fullName>
    </submittedName>
</protein>
<sequence length="62" mass="7264">MRGNLVTVFDVMTEEESLLVRQLQRKIILSKSPFAIIGHKKKIKKMVNQAKERYFSTLREAN</sequence>
<dbReference type="EMBL" id="JBHUEM010000005">
    <property type="protein sequence ID" value="MFD1736122.1"/>
    <property type="molecule type" value="Genomic_DNA"/>
</dbReference>
<accession>A0ABW4LNN1</accession>
<gene>
    <name evidence="1" type="ORF">ACFSCX_06045</name>
</gene>
<dbReference type="RefSeq" id="WP_377927267.1">
    <property type="nucleotide sequence ID" value="NZ_JBHUEM010000005.1"/>
</dbReference>
<name>A0ABW4LNN1_9BACI</name>
<evidence type="ECO:0000313" key="2">
    <source>
        <dbReference type="Proteomes" id="UP001597214"/>
    </source>
</evidence>
<keyword evidence="2" id="KW-1185">Reference proteome</keyword>
<dbReference type="Proteomes" id="UP001597214">
    <property type="component" value="Unassembled WGS sequence"/>
</dbReference>